<dbReference type="EMBL" id="CAJVPU010013749">
    <property type="protein sequence ID" value="CAG8634864.1"/>
    <property type="molecule type" value="Genomic_DNA"/>
</dbReference>
<evidence type="ECO:0000313" key="1">
    <source>
        <dbReference type="EMBL" id="CAG8634864.1"/>
    </source>
</evidence>
<protein>
    <submittedName>
        <fullName evidence="1">10034_t:CDS:1</fullName>
    </submittedName>
</protein>
<comment type="caution">
    <text evidence="1">The sequence shown here is derived from an EMBL/GenBank/DDBJ whole genome shotgun (WGS) entry which is preliminary data.</text>
</comment>
<evidence type="ECO:0000313" key="2">
    <source>
        <dbReference type="Proteomes" id="UP000789702"/>
    </source>
</evidence>
<accession>A0ACA9N779</accession>
<reference evidence="1" key="1">
    <citation type="submission" date="2021-06" db="EMBL/GenBank/DDBJ databases">
        <authorList>
            <person name="Kallberg Y."/>
            <person name="Tangrot J."/>
            <person name="Rosling A."/>
        </authorList>
    </citation>
    <scope>NUCLEOTIDE SEQUENCE</scope>
    <source>
        <strain evidence="1">IL203A</strain>
    </source>
</reference>
<name>A0ACA9N779_9GLOM</name>
<gene>
    <name evidence="1" type="ORF">DHETER_LOCUS8559</name>
</gene>
<keyword evidence="2" id="KW-1185">Reference proteome</keyword>
<organism evidence="1 2">
    <name type="scientific">Dentiscutata heterogama</name>
    <dbReference type="NCBI Taxonomy" id="1316150"/>
    <lineage>
        <taxon>Eukaryota</taxon>
        <taxon>Fungi</taxon>
        <taxon>Fungi incertae sedis</taxon>
        <taxon>Mucoromycota</taxon>
        <taxon>Glomeromycotina</taxon>
        <taxon>Glomeromycetes</taxon>
        <taxon>Diversisporales</taxon>
        <taxon>Gigasporaceae</taxon>
        <taxon>Dentiscutata</taxon>
    </lineage>
</organism>
<proteinExistence type="predicted"/>
<sequence>NYDFSKLYNNLDHSNTSLNYTNPQNSNYSNQQLSLQFNHYDQIQQSEQNTDSEFEDISMCSKNEINTDIDCSSDNKSQPISTNIDDLSKILIKQNPEIINAHLSPLKIL</sequence>
<feature type="non-terminal residue" evidence="1">
    <location>
        <position position="1"/>
    </location>
</feature>
<dbReference type="Proteomes" id="UP000789702">
    <property type="component" value="Unassembled WGS sequence"/>
</dbReference>